<accession>A0AAW2YXF1</accession>
<dbReference type="EMBL" id="JAOPGA020000797">
    <property type="protein sequence ID" value="KAL0481835.1"/>
    <property type="molecule type" value="Genomic_DNA"/>
</dbReference>
<reference evidence="1 2" key="1">
    <citation type="submission" date="2024-03" db="EMBL/GenBank/DDBJ databases">
        <title>The Acrasis kona genome and developmental transcriptomes reveal deep origins of eukaryotic multicellular pathways.</title>
        <authorList>
            <person name="Sheikh S."/>
            <person name="Fu C.-J."/>
            <person name="Brown M.W."/>
            <person name="Baldauf S.L."/>
        </authorList>
    </citation>
    <scope>NUCLEOTIDE SEQUENCE [LARGE SCALE GENOMIC DNA]</scope>
    <source>
        <strain evidence="1 2">ATCC MYA-3509</strain>
    </source>
</reference>
<comment type="caution">
    <text evidence="1">The sequence shown here is derived from an EMBL/GenBank/DDBJ whole genome shotgun (WGS) entry which is preliminary data.</text>
</comment>
<dbReference type="Proteomes" id="UP001431209">
    <property type="component" value="Unassembled WGS sequence"/>
</dbReference>
<protein>
    <submittedName>
        <fullName evidence="1">Pentatricopeptide repeat-containing protein</fullName>
    </submittedName>
</protein>
<organism evidence="1 2">
    <name type="scientific">Acrasis kona</name>
    <dbReference type="NCBI Taxonomy" id="1008807"/>
    <lineage>
        <taxon>Eukaryota</taxon>
        <taxon>Discoba</taxon>
        <taxon>Heterolobosea</taxon>
        <taxon>Tetramitia</taxon>
        <taxon>Eutetramitia</taxon>
        <taxon>Acrasidae</taxon>
        <taxon>Acrasis</taxon>
    </lineage>
</organism>
<sequence length="170" mass="19555">MRVPRIILRSAVTKNVRYFSTSGVFRLQQTEEEIMDTKSIISAFNTLKPAISDEITTRNYNDLLYSLLISRSSDETKYKIEEMILNNVYPDAETFAYGLGTCLFDKNVSRASSYLEGMNRYELEITESMVIFYAQINKVAGREYQDLVDLVKKGKFTNEDVLALVSKRKV</sequence>
<keyword evidence="2" id="KW-1185">Reference proteome</keyword>
<evidence type="ECO:0000313" key="2">
    <source>
        <dbReference type="Proteomes" id="UP001431209"/>
    </source>
</evidence>
<proteinExistence type="predicted"/>
<dbReference type="AlphaFoldDB" id="A0AAW2YXF1"/>
<gene>
    <name evidence="1" type="ORF">AKO1_011328</name>
</gene>
<evidence type="ECO:0000313" key="1">
    <source>
        <dbReference type="EMBL" id="KAL0481835.1"/>
    </source>
</evidence>
<name>A0AAW2YXF1_9EUKA</name>